<evidence type="ECO:0000259" key="3">
    <source>
        <dbReference type="PROSITE" id="PS50977"/>
    </source>
</evidence>
<dbReference type="PRINTS" id="PR00455">
    <property type="entry name" value="HTHTETR"/>
</dbReference>
<dbReference type="PANTHER" id="PTHR43479">
    <property type="entry name" value="ACREF/ENVCD OPERON REPRESSOR-RELATED"/>
    <property type="match status" value="1"/>
</dbReference>
<comment type="caution">
    <text evidence="4">The sequence shown here is derived from an EMBL/GenBank/DDBJ whole genome shotgun (WGS) entry which is preliminary data.</text>
</comment>
<evidence type="ECO:0000256" key="2">
    <source>
        <dbReference type="PROSITE-ProRule" id="PRU00335"/>
    </source>
</evidence>
<evidence type="ECO:0000256" key="1">
    <source>
        <dbReference type="ARBA" id="ARBA00023125"/>
    </source>
</evidence>
<protein>
    <submittedName>
        <fullName evidence="4">TetR family transcriptional regulator</fullName>
    </submittedName>
</protein>
<dbReference type="PANTHER" id="PTHR43479:SF11">
    <property type="entry name" value="ACREF_ENVCD OPERON REPRESSOR-RELATED"/>
    <property type="match status" value="1"/>
</dbReference>
<dbReference type="RefSeq" id="WP_106521080.1">
    <property type="nucleotide sequence ID" value="NZ_PYGD01000001.1"/>
</dbReference>
<dbReference type="InterPro" id="IPR001647">
    <property type="entry name" value="HTH_TetR"/>
</dbReference>
<feature type="domain" description="HTH tetR-type" evidence="3">
    <location>
        <begin position="6"/>
        <end position="66"/>
    </location>
</feature>
<evidence type="ECO:0000313" key="5">
    <source>
        <dbReference type="Proteomes" id="UP000240572"/>
    </source>
</evidence>
<dbReference type="SUPFAM" id="SSF46689">
    <property type="entry name" value="Homeodomain-like"/>
    <property type="match status" value="1"/>
</dbReference>
<name>A0A2P8DB07_9BACT</name>
<organism evidence="4 5">
    <name type="scientific">Taibaiella chishuiensis</name>
    <dbReference type="NCBI Taxonomy" id="1434707"/>
    <lineage>
        <taxon>Bacteria</taxon>
        <taxon>Pseudomonadati</taxon>
        <taxon>Bacteroidota</taxon>
        <taxon>Chitinophagia</taxon>
        <taxon>Chitinophagales</taxon>
        <taxon>Chitinophagaceae</taxon>
        <taxon>Taibaiella</taxon>
    </lineage>
</organism>
<dbReference type="OrthoDB" id="6430772at2"/>
<dbReference type="Proteomes" id="UP000240572">
    <property type="component" value="Unassembled WGS sequence"/>
</dbReference>
<reference evidence="4 5" key="1">
    <citation type="submission" date="2018-03" db="EMBL/GenBank/DDBJ databases">
        <title>Genomic Encyclopedia of Type Strains, Phase III (KMG-III): the genomes of soil and plant-associated and newly described type strains.</title>
        <authorList>
            <person name="Whitman W."/>
        </authorList>
    </citation>
    <scope>NUCLEOTIDE SEQUENCE [LARGE SCALE GENOMIC DNA]</scope>
    <source>
        <strain evidence="4 5">CGMCC 1.12700</strain>
    </source>
</reference>
<dbReference type="GO" id="GO:0003677">
    <property type="term" value="F:DNA binding"/>
    <property type="evidence" value="ECO:0007669"/>
    <property type="project" value="UniProtKB-UniRule"/>
</dbReference>
<dbReference type="AlphaFoldDB" id="A0A2P8DB07"/>
<dbReference type="Gene3D" id="1.10.357.10">
    <property type="entry name" value="Tetracycline Repressor, domain 2"/>
    <property type="match status" value="1"/>
</dbReference>
<feature type="DNA-binding region" description="H-T-H motif" evidence="2">
    <location>
        <begin position="29"/>
        <end position="48"/>
    </location>
</feature>
<evidence type="ECO:0000313" key="4">
    <source>
        <dbReference type="EMBL" id="PSK94371.1"/>
    </source>
</evidence>
<accession>A0A2P8DB07</accession>
<keyword evidence="1 2" id="KW-0238">DNA-binding</keyword>
<dbReference type="PROSITE" id="PS50977">
    <property type="entry name" value="HTH_TETR_2"/>
    <property type="match status" value="1"/>
</dbReference>
<dbReference type="InterPro" id="IPR009057">
    <property type="entry name" value="Homeodomain-like_sf"/>
</dbReference>
<sequence>MRARDENKERTIKLEAISMIVKEGFDGLSMQKLARAAGISPSTIYIYFESREDLLNKLYLEVDEAFTDASLKNFDPAMSFRDGLWLQWNNRYKHIVRNPLHFHFAEQFRNSPLIQLSTIRTNPFRKAMQAFGENAMKNGELVRVSPEVFWSLAYGPFYTLVKFHLQQANMAGRPFKLSNTDLQTTFDLVIKGLTP</sequence>
<gene>
    <name evidence="4" type="ORF">B0I18_101526</name>
</gene>
<keyword evidence="5" id="KW-1185">Reference proteome</keyword>
<proteinExistence type="predicted"/>
<dbReference type="EMBL" id="PYGD01000001">
    <property type="protein sequence ID" value="PSK94371.1"/>
    <property type="molecule type" value="Genomic_DNA"/>
</dbReference>
<dbReference type="Pfam" id="PF00440">
    <property type="entry name" value="TetR_N"/>
    <property type="match status" value="1"/>
</dbReference>
<dbReference type="InterPro" id="IPR050624">
    <property type="entry name" value="HTH-type_Tx_Regulator"/>
</dbReference>